<evidence type="ECO:0000313" key="10">
    <source>
        <dbReference type="EMBL" id="TGJ76518.1"/>
    </source>
</evidence>
<name>A0A4Z0Y992_9FIRM</name>
<dbReference type="InterPro" id="IPR025857">
    <property type="entry name" value="MacB_PCD"/>
</dbReference>
<feature type="transmembrane region" description="Helical" evidence="7">
    <location>
        <begin position="316"/>
        <end position="340"/>
    </location>
</feature>
<dbReference type="EMBL" id="SRMQ01000005">
    <property type="protein sequence ID" value="TGJ76518.1"/>
    <property type="molecule type" value="Genomic_DNA"/>
</dbReference>
<evidence type="ECO:0000256" key="3">
    <source>
        <dbReference type="ARBA" id="ARBA00022692"/>
    </source>
</evidence>
<keyword evidence="3 7" id="KW-0812">Transmembrane</keyword>
<evidence type="ECO:0000256" key="6">
    <source>
        <dbReference type="ARBA" id="ARBA00038076"/>
    </source>
</evidence>
<feature type="transmembrane region" description="Helical" evidence="7">
    <location>
        <begin position="21"/>
        <end position="39"/>
    </location>
</feature>
<evidence type="ECO:0000259" key="9">
    <source>
        <dbReference type="Pfam" id="PF12704"/>
    </source>
</evidence>
<feature type="transmembrane region" description="Helical" evidence="7">
    <location>
        <begin position="360"/>
        <end position="381"/>
    </location>
</feature>
<comment type="similarity">
    <text evidence="6">Belongs to the ABC-4 integral membrane protein family.</text>
</comment>
<dbReference type="PANTHER" id="PTHR30572">
    <property type="entry name" value="MEMBRANE COMPONENT OF TRANSPORTER-RELATED"/>
    <property type="match status" value="1"/>
</dbReference>
<dbReference type="Pfam" id="PF02687">
    <property type="entry name" value="FtsX"/>
    <property type="match status" value="1"/>
</dbReference>
<dbReference type="EC" id="3.6.3.-" evidence="10"/>
<dbReference type="Pfam" id="PF12704">
    <property type="entry name" value="MacB_PCD"/>
    <property type="match status" value="1"/>
</dbReference>
<protein>
    <submittedName>
        <fullName evidence="10">Macrolide export ATP-binding/permease protein MacB</fullName>
        <ecNumber evidence="10">3.6.3.-</ecNumber>
    </submittedName>
</protein>
<dbReference type="PANTHER" id="PTHR30572:SF4">
    <property type="entry name" value="ABC TRANSPORTER PERMEASE YTRF"/>
    <property type="match status" value="1"/>
</dbReference>
<accession>A0A4Z0Y992</accession>
<dbReference type="GO" id="GO:0005524">
    <property type="term" value="F:ATP binding"/>
    <property type="evidence" value="ECO:0007669"/>
    <property type="project" value="UniProtKB-KW"/>
</dbReference>
<organism evidence="10 11">
    <name type="scientific">Caproiciproducens galactitolivorans</name>
    <dbReference type="NCBI Taxonomy" id="642589"/>
    <lineage>
        <taxon>Bacteria</taxon>
        <taxon>Bacillati</taxon>
        <taxon>Bacillota</taxon>
        <taxon>Clostridia</taxon>
        <taxon>Eubacteriales</taxon>
        <taxon>Acutalibacteraceae</taxon>
        <taxon>Caproiciproducens</taxon>
    </lineage>
</organism>
<keyword evidence="10" id="KW-0378">Hydrolase</keyword>
<keyword evidence="10" id="KW-0547">Nucleotide-binding</keyword>
<dbReference type="OrthoDB" id="9770036at2"/>
<feature type="domain" description="MacB-like periplasmic core" evidence="9">
    <location>
        <begin position="19"/>
        <end position="237"/>
    </location>
</feature>
<keyword evidence="5 7" id="KW-0472">Membrane</keyword>
<dbReference type="InterPro" id="IPR050250">
    <property type="entry name" value="Macrolide_Exporter_MacB"/>
</dbReference>
<dbReference type="RefSeq" id="WP_135659250.1">
    <property type="nucleotide sequence ID" value="NZ_JAJUFJ010000001.1"/>
</dbReference>
<evidence type="ECO:0000256" key="5">
    <source>
        <dbReference type="ARBA" id="ARBA00023136"/>
    </source>
</evidence>
<reference evidence="10 11" key="1">
    <citation type="submission" date="2019-04" db="EMBL/GenBank/DDBJ databases">
        <authorList>
            <person name="Poehlein A."/>
            <person name="Bengelsdorf F.R."/>
            <person name="Duerre P."/>
            <person name="Daniel R."/>
        </authorList>
    </citation>
    <scope>NUCLEOTIDE SEQUENCE [LARGE SCALE GENOMIC DNA]</scope>
    <source>
        <strain evidence="10 11">BS-1</strain>
    </source>
</reference>
<comment type="subcellular location">
    <subcellularLocation>
        <location evidence="1">Cell membrane</location>
        <topology evidence="1">Multi-pass membrane protein</topology>
    </subcellularLocation>
</comment>
<dbReference type="InterPro" id="IPR003838">
    <property type="entry name" value="ABC3_permease_C"/>
</dbReference>
<dbReference type="Proteomes" id="UP000297714">
    <property type="component" value="Unassembled WGS sequence"/>
</dbReference>
<feature type="domain" description="ABC3 transporter permease C-terminal" evidence="8">
    <location>
        <begin position="276"/>
        <end position="388"/>
    </location>
</feature>
<gene>
    <name evidence="10" type="primary">macB_2</name>
    <name evidence="10" type="ORF">CAGA_14300</name>
</gene>
<evidence type="ECO:0000259" key="8">
    <source>
        <dbReference type="Pfam" id="PF02687"/>
    </source>
</evidence>
<keyword evidence="4 7" id="KW-1133">Transmembrane helix</keyword>
<sequence length="395" mass="42759">MIDYVKSAFRNLQRKRVRTSLTIFGIAIGVSSVIIVGNISRCGTTALSTELESLGLSGLTISASQDAGSVSLNETDLNIIKRCDQVEQATPILVESTEVTARKIRTKAILWGIDTKANQIISIHLLYGRMFNNEDIRDGANVCLVDEAFSKSTYFRSNIIGKTVTILCGGAEENYKVIGIIKTGSGLLQNIIGNYIPTFVYVPYTTVQKASGKDYFDQIAVKIKSGGNVDRIGQAIVDKLDRNKCSTGAFVSNNLAKQKDSLTNMLDIITLILTAVGSISLFVASLSIMTVMLVSVNERTREIGIKKAIGAKRSSIMLEFMFEAVLISFIGCIFGLAAGYLISYAGANYFGMALNIRGDAVLPVLAFSILSGTIFGIYPAYKASNMKPVDALRQE</sequence>
<dbReference type="GO" id="GO:0022857">
    <property type="term" value="F:transmembrane transporter activity"/>
    <property type="evidence" value="ECO:0007669"/>
    <property type="project" value="TreeGrafter"/>
</dbReference>
<evidence type="ECO:0000256" key="1">
    <source>
        <dbReference type="ARBA" id="ARBA00004651"/>
    </source>
</evidence>
<evidence type="ECO:0000256" key="2">
    <source>
        <dbReference type="ARBA" id="ARBA00022475"/>
    </source>
</evidence>
<feature type="transmembrane region" description="Helical" evidence="7">
    <location>
        <begin position="268"/>
        <end position="295"/>
    </location>
</feature>
<evidence type="ECO:0000256" key="7">
    <source>
        <dbReference type="SAM" id="Phobius"/>
    </source>
</evidence>
<keyword evidence="11" id="KW-1185">Reference proteome</keyword>
<evidence type="ECO:0000256" key="4">
    <source>
        <dbReference type="ARBA" id="ARBA00022989"/>
    </source>
</evidence>
<proteinExistence type="inferred from homology"/>
<keyword evidence="10" id="KW-0067">ATP-binding</keyword>
<dbReference type="AlphaFoldDB" id="A0A4Z0Y992"/>
<evidence type="ECO:0000313" key="11">
    <source>
        <dbReference type="Proteomes" id="UP000297714"/>
    </source>
</evidence>
<keyword evidence="2" id="KW-1003">Cell membrane</keyword>
<dbReference type="GO" id="GO:0005886">
    <property type="term" value="C:plasma membrane"/>
    <property type="evidence" value="ECO:0007669"/>
    <property type="project" value="UniProtKB-SubCell"/>
</dbReference>
<comment type="caution">
    <text evidence="10">The sequence shown here is derived from an EMBL/GenBank/DDBJ whole genome shotgun (WGS) entry which is preliminary data.</text>
</comment>
<dbReference type="GO" id="GO:0016787">
    <property type="term" value="F:hydrolase activity"/>
    <property type="evidence" value="ECO:0007669"/>
    <property type="project" value="UniProtKB-KW"/>
</dbReference>